<keyword evidence="1" id="KW-0472">Membrane</keyword>
<dbReference type="AlphaFoldDB" id="A0A317ZPC3"/>
<comment type="caution">
    <text evidence="2">The sequence shown here is derived from an EMBL/GenBank/DDBJ whole genome shotgun (WGS) entry which is preliminary data.</text>
</comment>
<keyword evidence="1" id="KW-1133">Transmembrane helix</keyword>
<evidence type="ECO:0000313" key="3">
    <source>
        <dbReference type="Proteomes" id="UP000246722"/>
    </source>
</evidence>
<gene>
    <name evidence="2" type="ORF">CTB96_17200</name>
</gene>
<evidence type="ECO:0000256" key="1">
    <source>
        <dbReference type="SAM" id="Phobius"/>
    </source>
</evidence>
<dbReference type="RefSeq" id="WP_110128019.1">
    <property type="nucleotide sequence ID" value="NZ_QHLY01000012.1"/>
</dbReference>
<organism evidence="2 3">
    <name type="scientific">Cryobacterium arcticum</name>
    <dbReference type="NCBI Taxonomy" id="670052"/>
    <lineage>
        <taxon>Bacteria</taxon>
        <taxon>Bacillati</taxon>
        <taxon>Actinomycetota</taxon>
        <taxon>Actinomycetes</taxon>
        <taxon>Micrococcales</taxon>
        <taxon>Microbacteriaceae</taxon>
        <taxon>Cryobacterium</taxon>
    </lineage>
</organism>
<dbReference type="Proteomes" id="UP000246722">
    <property type="component" value="Unassembled WGS sequence"/>
</dbReference>
<keyword evidence="1" id="KW-0812">Transmembrane</keyword>
<protein>
    <submittedName>
        <fullName evidence="2">Uncharacterized protein</fullName>
    </submittedName>
</protein>
<keyword evidence="3" id="KW-1185">Reference proteome</keyword>
<evidence type="ECO:0000313" key="2">
    <source>
        <dbReference type="EMBL" id="PXA68352.1"/>
    </source>
</evidence>
<dbReference type="EMBL" id="QHLY01000012">
    <property type="protein sequence ID" value="PXA68352.1"/>
    <property type="molecule type" value="Genomic_DNA"/>
</dbReference>
<name>A0A317ZPC3_9MICO</name>
<feature type="transmembrane region" description="Helical" evidence="1">
    <location>
        <begin position="34"/>
        <end position="52"/>
    </location>
</feature>
<accession>A0A317ZPC3</accession>
<sequence>MKLPICGAIASILVLFLAFFLARGGYLVDPLTVVLAGLGALGFAGCTVWAGIRSLRRAKN</sequence>
<reference evidence="2 3" key="1">
    <citation type="submission" date="2018-05" db="EMBL/GenBank/DDBJ databases">
        <title>Genetic diversity of glacier-inhabiting Cryobacterium bacteria in China and description of Cryobacterium mengkeensis sp. nov. and Arthrobacter glacialis sp. nov.</title>
        <authorList>
            <person name="Liu Q."/>
            <person name="Xin Y.-H."/>
        </authorList>
    </citation>
    <scope>NUCLEOTIDE SEQUENCE [LARGE SCALE GENOMIC DNA]</scope>
    <source>
        <strain evidence="2 3">SK-1</strain>
    </source>
</reference>
<proteinExistence type="predicted"/>